<evidence type="ECO:0000256" key="3">
    <source>
        <dbReference type="ARBA" id="ARBA00022723"/>
    </source>
</evidence>
<protein>
    <submittedName>
        <fullName evidence="7">Deoxycytidylate deaminase</fullName>
    </submittedName>
</protein>
<dbReference type="PANTHER" id="PTHR11086:SF18">
    <property type="entry name" value="DEOXYCYTIDYLATE DEAMINASE"/>
    <property type="match status" value="1"/>
</dbReference>
<dbReference type="PROSITE" id="PS51747">
    <property type="entry name" value="CYT_DCMP_DEAMINASES_2"/>
    <property type="match status" value="1"/>
</dbReference>
<evidence type="ECO:0000256" key="2">
    <source>
        <dbReference type="ARBA" id="ARBA00006576"/>
    </source>
</evidence>
<reference evidence="7 8" key="2">
    <citation type="submission" date="2018-10" db="EMBL/GenBank/DDBJ databases">
        <title>Detection and isolation of Mycoplasma hominis as a predominant microorganism from pelvic cavity of patient with salpingitis and tubo-ovarian abscess.</title>
        <authorList>
            <person name="Guschin A.E."/>
            <person name="Khayrullina G.A."/>
            <person name="Rakovskaya I.V."/>
            <person name="Shelenkov A.A."/>
            <person name="Shagin D.A."/>
        </authorList>
    </citation>
    <scope>NUCLEOTIDE SEQUENCE [LARGE SCALE GENOMIC DNA]</scope>
    <source>
        <strain evidence="8">TOA</strain>
    </source>
</reference>
<dbReference type="InterPro" id="IPR002125">
    <property type="entry name" value="CMP_dCMP_dom"/>
</dbReference>
<dbReference type="GO" id="GO:0004132">
    <property type="term" value="F:dCMP deaminase activity"/>
    <property type="evidence" value="ECO:0007669"/>
    <property type="project" value="TreeGrafter"/>
</dbReference>
<dbReference type="GO" id="GO:0005737">
    <property type="term" value="C:cytoplasm"/>
    <property type="evidence" value="ECO:0007669"/>
    <property type="project" value="TreeGrafter"/>
</dbReference>
<reference evidence="7 8" key="1">
    <citation type="submission" date="2014-08" db="EMBL/GenBank/DDBJ databases">
        <authorList>
            <person name="Kuleshov K."/>
            <person name="Dedkov V."/>
            <person name="Markelov M."/>
            <person name="Pimkina E."/>
        </authorList>
    </citation>
    <scope>NUCLEOTIDE SEQUENCE [LARGE SCALE GENOMIC DNA]</scope>
    <source>
        <strain evidence="8">TOA</strain>
    </source>
</reference>
<dbReference type="PROSITE" id="PS00903">
    <property type="entry name" value="CYT_DCMP_DEAMINASES_1"/>
    <property type="match status" value="1"/>
</dbReference>
<dbReference type="GO" id="GO:0008270">
    <property type="term" value="F:zinc ion binding"/>
    <property type="evidence" value="ECO:0007669"/>
    <property type="project" value="InterPro"/>
</dbReference>
<proteinExistence type="inferred from homology"/>
<dbReference type="PANTHER" id="PTHR11086">
    <property type="entry name" value="DEOXYCYTIDYLATE DEAMINASE-RELATED"/>
    <property type="match status" value="1"/>
</dbReference>
<keyword evidence="3" id="KW-0479">Metal-binding</keyword>
<dbReference type="Pfam" id="PF00383">
    <property type="entry name" value="dCMP_cyt_deam_1"/>
    <property type="match status" value="1"/>
</dbReference>
<accession>A0A454C9D9</accession>
<dbReference type="InterPro" id="IPR016192">
    <property type="entry name" value="APOBEC/CMP_deaminase_Zn-bd"/>
</dbReference>
<dbReference type="RefSeq" id="WP_080569063.1">
    <property type="nucleotide sequence ID" value="NZ_JBNEDS010000003.1"/>
</dbReference>
<name>A0A454C9D9_METHO</name>
<keyword evidence="4" id="KW-0378">Hydrolase</keyword>
<feature type="domain" description="CMP/dCMP-type deaminase" evidence="6">
    <location>
        <begin position="24"/>
        <end position="163"/>
    </location>
</feature>
<comment type="cofactor">
    <cofactor evidence="1">
        <name>Zn(2+)</name>
        <dbReference type="ChEBI" id="CHEBI:29105"/>
    </cofactor>
</comment>
<dbReference type="AlphaFoldDB" id="A0A454C9D9"/>
<evidence type="ECO:0000259" key="6">
    <source>
        <dbReference type="PROSITE" id="PS51747"/>
    </source>
</evidence>
<evidence type="ECO:0000313" key="7">
    <source>
        <dbReference type="EMBL" id="AYN65275.1"/>
    </source>
</evidence>
<keyword evidence="5" id="KW-0862">Zinc</keyword>
<evidence type="ECO:0000256" key="1">
    <source>
        <dbReference type="ARBA" id="ARBA00001947"/>
    </source>
</evidence>
<dbReference type="Proteomes" id="UP000029712">
    <property type="component" value="Chromosome"/>
</dbReference>
<dbReference type="OrthoDB" id="9788517at2"/>
<dbReference type="InterPro" id="IPR016193">
    <property type="entry name" value="Cytidine_deaminase-like"/>
</dbReference>
<evidence type="ECO:0000256" key="5">
    <source>
        <dbReference type="ARBA" id="ARBA00022833"/>
    </source>
</evidence>
<dbReference type="InterPro" id="IPR015517">
    <property type="entry name" value="dCMP_deaminase-rel"/>
</dbReference>
<evidence type="ECO:0000256" key="4">
    <source>
        <dbReference type="ARBA" id="ARBA00022801"/>
    </source>
</evidence>
<dbReference type="SUPFAM" id="SSF53927">
    <property type="entry name" value="Cytidine deaminase-like"/>
    <property type="match status" value="1"/>
</dbReference>
<dbReference type="InterPro" id="IPR035105">
    <property type="entry name" value="Deoxycytidylate_deaminase_dom"/>
</dbReference>
<organism evidence="7 8">
    <name type="scientific">Metamycoplasma hominis</name>
    <name type="common">Mycoplasma hominis</name>
    <dbReference type="NCBI Taxonomy" id="2098"/>
    <lineage>
        <taxon>Bacteria</taxon>
        <taxon>Bacillati</taxon>
        <taxon>Mycoplasmatota</taxon>
        <taxon>Mycoplasmoidales</taxon>
        <taxon>Metamycoplasmataceae</taxon>
        <taxon>Metamycoplasma</taxon>
    </lineage>
</organism>
<comment type="similarity">
    <text evidence="2">Belongs to the cytidine and deoxycytidylate deaminase family.</text>
</comment>
<dbReference type="Gene3D" id="3.40.140.10">
    <property type="entry name" value="Cytidine Deaminase, domain 2"/>
    <property type="match status" value="1"/>
</dbReference>
<gene>
    <name evidence="7" type="ORF">KN71_000960</name>
</gene>
<evidence type="ECO:0000313" key="8">
    <source>
        <dbReference type="Proteomes" id="UP000029712"/>
    </source>
</evidence>
<dbReference type="CDD" id="cd01286">
    <property type="entry name" value="deoxycytidylate_deaminase"/>
    <property type="match status" value="1"/>
</dbReference>
<dbReference type="EMBL" id="CP033021">
    <property type="protein sequence ID" value="AYN65275.1"/>
    <property type="molecule type" value="Genomic_DNA"/>
</dbReference>
<sequence>MLKYFIMNNKTRKLIFNNHKDNLKWDIYFMSLAKLSALRSKDPLTKVGACIVSPDNYVISLGYNGMPTSYLNKEVNNDDLFTWNRPTTQNDVLNSKYTYVVHAEANAIINANITNSKIIPGSILYVTHSPCYHCAKLIVQSKISKVVYAVAYKPDSDDFKASNKIFAAFNIECKAIENDFDLDFHIK</sequence>